<dbReference type="InterPro" id="IPR010730">
    <property type="entry name" value="HET"/>
</dbReference>
<dbReference type="AlphaFoldDB" id="A0A1S8BMM4"/>
<dbReference type="GO" id="GO:0016020">
    <property type="term" value="C:membrane"/>
    <property type="evidence" value="ECO:0007669"/>
    <property type="project" value="UniProtKB-SubCell"/>
</dbReference>
<accession>A0A1S8BMM4</accession>
<feature type="transmembrane region" description="Helical" evidence="7">
    <location>
        <begin position="1057"/>
        <end position="1078"/>
    </location>
</feature>
<dbReference type="Pfam" id="PF13520">
    <property type="entry name" value="AA_permease_2"/>
    <property type="match status" value="1"/>
</dbReference>
<gene>
    <name evidence="9" type="ORF">BK809_0003245</name>
</gene>
<sequence length="1267" mass="140595">MIPYVCLEPYDNGPFTSYPLRRGYDAASVSECDFHCRDPDYGKVWNDVPAIQSFLQAWLFFGLLWEVHQMAEVYFDQGDFVSREDFVNSSIRRLNTAKLPGRLLLWQKRFLELSLEDMEQRIRQFDVSLQTAYKVCYQLGRKRQTFIDEHLLLSFMSLGNSLEIAMMRIFWDSRRKHLGDDEGNKVPTWIPTSRAWDAPQILFQRLAHRGWCPLELTMLRENFYTNEIIYASQMPRVGDRQWHQLCRADACTANNIDEETYRTQHTPECTSCEDVVLDYETICSTIRAGKTPLVVSMETDGHIKFAVTSDDAVPNGRNPETGKLPYICISHVWSHGLGNVHRNALPRCQLEILHKRTAPLLTDAALPFSVFWIDTVCVPVNPCDRALRCRAIASMASVYRNSLCVLVLDESLMQTAIHAKPSAAPTFRLADLIDQRELTFRIIFSDWWRRLWTLQEGVLSATFFVAFAEGPVHFQRAVVARSDDHNRNIAHSSGPVIKEMLYNLVTSGHVSVSDRVQAHKNILTLLCHRSTSRPSDEPVCLATLFDVDVGEILAIPGAHHAQRMKRLWMLLQRIPAMLAFLPGPKLAIDGFRWAPETLISHRGPSMLSAMLSALDEGEGIVTAQGLQLRTTGYRLTTLGASLKDEFFILPGNPGELYDDEEVPSIFDGTAAPESTVTVVVNGLKENTMAFDGVPEDDLVDPVLIMANNHRLDVSRTHAILASNPKLEDGRWHTKFLLSVHCFTYSFGMLSEREGDAALYFIGGVRVTFSTGIAAGGNLAYWTSFIVTCVFTFITAAVIAETCSSLPLAGSIYLWAAEAGGPRFGRLFGFVVAWWSTTAWTTFCASNTQAAVNYMLSEIVVFDLDFPSDASSVKFRAVQWICTEVLLAVAAIANLLPRKCPTNPTPQPLTTKKTARYFRWVFYASSFTVVLDFVMNLIWLPIGTANTYGFRSTHDAFMTTYNGTGAPAGWNWCLSYLATAGILIGFDASGHVAEETRNASVSAARGIFWSTVVSGLGGFVVVILFLFCVPDADTLFSFGGAQPFVPLYAAVLGRGGHIVMNIVCVTALWFNTAIAIIAASRLVFAVARDGVLPFSSWVARVDPSTGQPHNAVLVVWGVASLVTCSILPSAVAFTSLVSAAGVPSAAAYGLICLGRLTLTPTTWPKPRWSLGRWSRPCQVVGVLWNGWVVAVLFSPYEWPVSADTLNYAPVIMAIVTVFGLLSWWWVPAERWLPSQRIREVLEADERDGGGGGGGAQGEMEGVIREGER</sequence>
<evidence type="ECO:0000313" key="10">
    <source>
        <dbReference type="Proteomes" id="UP000190776"/>
    </source>
</evidence>
<keyword evidence="5 7" id="KW-0472">Membrane</keyword>
<proteinExistence type="predicted"/>
<evidence type="ECO:0000256" key="1">
    <source>
        <dbReference type="ARBA" id="ARBA00004141"/>
    </source>
</evidence>
<evidence type="ECO:0000313" key="9">
    <source>
        <dbReference type="EMBL" id="OMP88488.1"/>
    </source>
</evidence>
<feature type="transmembrane region" description="Helical" evidence="7">
    <location>
        <begin position="1006"/>
        <end position="1026"/>
    </location>
</feature>
<dbReference type="OrthoDB" id="10054429at2759"/>
<evidence type="ECO:0000256" key="7">
    <source>
        <dbReference type="SAM" id="Phobius"/>
    </source>
</evidence>
<evidence type="ECO:0000256" key="6">
    <source>
        <dbReference type="SAM" id="MobiDB-lite"/>
    </source>
</evidence>
<dbReference type="EMBL" id="MSZU01000075">
    <property type="protein sequence ID" value="OMP88488.1"/>
    <property type="molecule type" value="Genomic_DNA"/>
</dbReference>
<dbReference type="STRING" id="420778.A0A1S8BMM4"/>
<feature type="transmembrane region" description="Helical" evidence="7">
    <location>
        <begin position="1207"/>
        <end position="1225"/>
    </location>
</feature>
<evidence type="ECO:0000256" key="4">
    <source>
        <dbReference type="ARBA" id="ARBA00022989"/>
    </source>
</evidence>
<dbReference type="PANTHER" id="PTHR45649:SF13">
    <property type="entry name" value="THIAMINE TRANSPORTER THI9"/>
    <property type="match status" value="1"/>
</dbReference>
<name>A0A1S8BMM4_9PEZI</name>
<keyword evidence="2" id="KW-0813">Transport</keyword>
<feature type="region of interest" description="Disordered" evidence="6">
    <location>
        <begin position="1243"/>
        <end position="1267"/>
    </location>
</feature>
<dbReference type="GO" id="GO:0022857">
    <property type="term" value="F:transmembrane transporter activity"/>
    <property type="evidence" value="ECO:0007669"/>
    <property type="project" value="InterPro"/>
</dbReference>
<dbReference type="Proteomes" id="UP000190776">
    <property type="component" value="Unassembled WGS sequence"/>
</dbReference>
<keyword evidence="3 7" id="KW-0812">Transmembrane</keyword>
<evidence type="ECO:0000256" key="5">
    <source>
        <dbReference type="ARBA" id="ARBA00023136"/>
    </source>
</evidence>
<keyword evidence="4 7" id="KW-1133">Transmembrane helix</keyword>
<feature type="transmembrane region" description="Helical" evidence="7">
    <location>
        <begin position="811"/>
        <end position="834"/>
    </location>
</feature>
<dbReference type="PANTHER" id="PTHR45649">
    <property type="entry name" value="AMINO-ACID PERMEASE BAT1"/>
    <property type="match status" value="1"/>
</dbReference>
<evidence type="ECO:0000256" key="3">
    <source>
        <dbReference type="ARBA" id="ARBA00022692"/>
    </source>
</evidence>
<protein>
    <submittedName>
        <fullName evidence="9">Putative amino-acid permease</fullName>
    </submittedName>
</protein>
<comment type="subcellular location">
    <subcellularLocation>
        <location evidence="1">Membrane</location>
        <topology evidence="1">Multi-pass membrane protein</topology>
    </subcellularLocation>
</comment>
<dbReference type="InterPro" id="IPR002293">
    <property type="entry name" value="AA/rel_permease1"/>
</dbReference>
<dbReference type="Pfam" id="PF06985">
    <property type="entry name" value="HET"/>
    <property type="match status" value="1"/>
</dbReference>
<comment type="caution">
    <text evidence="9">The sequence shown here is derived from an EMBL/GenBank/DDBJ whole genome shotgun (WGS) entry which is preliminary data.</text>
</comment>
<feature type="transmembrane region" description="Helical" evidence="7">
    <location>
        <begin position="1109"/>
        <end position="1129"/>
    </location>
</feature>
<organism evidence="9 10">
    <name type="scientific">Diplodia seriata</name>
    <dbReference type="NCBI Taxonomy" id="420778"/>
    <lineage>
        <taxon>Eukaryota</taxon>
        <taxon>Fungi</taxon>
        <taxon>Dikarya</taxon>
        <taxon>Ascomycota</taxon>
        <taxon>Pezizomycotina</taxon>
        <taxon>Dothideomycetes</taxon>
        <taxon>Dothideomycetes incertae sedis</taxon>
        <taxon>Botryosphaeriales</taxon>
        <taxon>Botryosphaeriaceae</taxon>
        <taxon>Diplodia</taxon>
    </lineage>
</organism>
<feature type="domain" description="Heterokaryon incompatibility" evidence="8">
    <location>
        <begin position="326"/>
        <end position="456"/>
    </location>
</feature>
<feature type="transmembrane region" description="Helical" evidence="7">
    <location>
        <begin position="1135"/>
        <end position="1157"/>
    </location>
</feature>
<reference evidence="9 10" key="1">
    <citation type="submission" date="2017-01" db="EMBL/GenBank/DDBJ databases">
        <title>Draft genome sequence of Diplodia seriata F98.1, a fungal species involved in grapevine trunk diseases.</title>
        <authorList>
            <person name="Robert-Siegwald G."/>
            <person name="Vallet J."/>
            <person name="Abou-Mansour E."/>
            <person name="Xu J."/>
            <person name="Rey P."/>
            <person name="Bertsch C."/>
            <person name="Rego C."/>
            <person name="Larignon P."/>
            <person name="Fontaine F."/>
            <person name="Lebrun M.-H."/>
        </authorList>
    </citation>
    <scope>NUCLEOTIDE SEQUENCE [LARGE SCALE GENOMIC DNA]</scope>
    <source>
        <strain evidence="9 10">F98.1</strain>
    </source>
</reference>
<feature type="transmembrane region" description="Helical" evidence="7">
    <location>
        <begin position="1178"/>
        <end position="1195"/>
    </location>
</feature>
<feature type="transmembrane region" description="Helical" evidence="7">
    <location>
        <begin position="916"/>
        <end position="941"/>
    </location>
</feature>
<evidence type="ECO:0000259" key="8">
    <source>
        <dbReference type="Pfam" id="PF06985"/>
    </source>
</evidence>
<feature type="transmembrane region" description="Helical" evidence="7">
    <location>
        <begin position="967"/>
        <end position="985"/>
    </location>
</feature>
<dbReference type="Gene3D" id="1.20.1740.10">
    <property type="entry name" value="Amino acid/polyamine transporter I"/>
    <property type="match status" value="1"/>
</dbReference>
<evidence type="ECO:0000256" key="2">
    <source>
        <dbReference type="ARBA" id="ARBA00022448"/>
    </source>
</evidence>
<feature type="transmembrane region" description="Helical" evidence="7">
    <location>
        <begin position="778"/>
        <end position="799"/>
    </location>
</feature>